<reference evidence="2" key="1">
    <citation type="journal article" date="2019" name="Int. J. Syst. Evol. Microbiol.">
        <title>The Global Catalogue of Microorganisms (GCM) 10K type strain sequencing project: providing services to taxonomists for standard genome sequencing and annotation.</title>
        <authorList>
            <consortium name="The Broad Institute Genomics Platform"/>
            <consortium name="The Broad Institute Genome Sequencing Center for Infectious Disease"/>
            <person name="Wu L."/>
            <person name="Ma J."/>
        </authorList>
    </citation>
    <scope>NUCLEOTIDE SEQUENCE [LARGE SCALE GENOMIC DNA]</scope>
    <source>
        <strain evidence="2">NBRC 102122</strain>
    </source>
</reference>
<dbReference type="EMBL" id="BSOP01000071">
    <property type="protein sequence ID" value="GLR55178.1"/>
    <property type="molecule type" value="Genomic_DNA"/>
</dbReference>
<evidence type="ECO:0000313" key="1">
    <source>
        <dbReference type="EMBL" id="GLR55178.1"/>
    </source>
</evidence>
<evidence type="ECO:0000313" key="2">
    <source>
        <dbReference type="Proteomes" id="UP001156702"/>
    </source>
</evidence>
<dbReference type="RefSeq" id="WP_245082890.1">
    <property type="nucleotide sequence ID" value="NZ_BSOP01000071.1"/>
</dbReference>
<keyword evidence="2" id="KW-1185">Reference proteome</keyword>
<protein>
    <submittedName>
        <fullName evidence="1">Uncharacterized protein</fullName>
    </submittedName>
</protein>
<sequence>MTKQELLSRIDDLTRMADARIASCGLLELHPGDMLAPDERAEMHRLKMSLPTFAEERQMARDRIEQRLAARGRQHRR</sequence>
<gene>
    <name evidence="1" type="ORF">GCM10007923_64000</name>
</gene>
<accession>A0ABQ5ZR73</accession>
<comment type="caution">
    <text evidence="1">The sequence shown here is derived from an EMBL/GenBank/DDBJ whole genome shotgun (WGS) entry which is preliminary data.</text>
</comment>
<organism evidence="1 2">
    <name type="scientific">Shinella yambaruensis</name>
    <dbReference type="NCBI Taxonomy" id="415996"/>
    <lineage>
        <taxon>Bacteria</taxon>
        <taxon>Pseudomonadati</taxon>
        <taxon>Pseudomonadota</taxon>
        <taxon>Alphaproteobacteria</taxon>
        <taxon>Hyphomicrobiales</taxon>
        <taxon>Rhizobiaceae</taxon>
        <taxon>Shinella</taxon>
    </lineage>
</organism>
<proteinExistence type="predicted"/>
<name>A0ABQ5ZR73_9HYPH</name>
<dbReference type="Proteomes" id="UP001156702">
    <property type="component" value="Unassembled WGS sequence"/>
</dbReference>